<evidence type="ECO:0000256" key="7">
    <source>
        <dbReference type="ARBA" id="ARBA00023136"/>
    </source>
</evidence>
<keyword evidence="10" id="KW-1133">Transmembrane helix</keyword>
<dbReference type="Proteomes" id="UP000582659">
    <property type="component" value="Unassembled WGS sequence"/>
</dbReference>
<dbReference type="Gene3D" id="1.10.510.10">
    <property type="entry name" value="Transferase(Phosphotransferase) domain 1"/>
    <property type="match status" value="1"/>
</dbReference>
<dbReference type="PANTHER" id="PTHR24416:SF624">
    <property type="entry name" value="TYROSINE-PROTEIN KINASE F09A5.2-RELATED"/>
    <property type="match status" value="1"/>
</dbReference>
<dbReference type="PRINTS" id="PR00109">
    <property type="entry name" value="TYRKINASE"/>
</dbReference>
<keyword evidence="7 10" id="KW-0472">Membrane</keyword>
<evidence type="ECO:0000256" key="6">
    <source>
        <dbReference type="ARBA" id="ARBA00022840"/>
    </source>
</evidence>
<dbReference type="PROSITE" id="PS50011">
    <property type="entry name" value="PROTEIN_KINASE_DOM"/>
    <property type="match status" value="1"/>
</dbReference>
<evidence type="ECO:0000256" key="8">
    <source>
        <dbReference type="ARBA" id="ARBA00023137"/>
    </source>
</evidence>
<evidence type="ECO:0000313" key="15">
    <source>
        <dbReference type="Proteomes" id="UP000659654"/>
    </source>
</evidence>
<protein>
    <recommendedName>
        <fullName evidence="2">receptor protein-tyrosine kinase</fullName>
        <ecNumber evidence="2">2.7.10.1</ecNumber>
    </recommendedName>
</protein>
<dbReference type="SMART" id="SM00219">
    <property type="entry name" value="TyrKc"/>
    <property type="match status" value="1"/>
</dbReference>
<dbReference type="CDD" id="cd00192">
    <property type="entry name" value="PTKc"/>
    <property type="match status" value="1"/>
</dbReference>
<proteinExistence type="predicted"/>
<dbReference type="InterPro" id="IPR000719">
    <property type="entry name" value="Prot_kinase_dom"/>
</dbReference>
<evidence type="ECO:0000256" key="4">
    <source>
        <dbReference type="ARBA" id="ARBA00022741"/>
    </source>
</evidence>
<feature type="domain" description="Protein kinase" evidence="11">
    <location>
        <begin position="268"/>
        <end position="539"/>
    </location>
</feature>
<evidence type="ECO:0000256" key="9">
    <source>
        <dbReference type="ARBA" id="ARBA00051243"/>
    </source>
</evidence>
<dbReference type="FunFam" id="1.10.510.10:FF:001512">
    <property type="entry name" value="Receptor tyrosine-protein kinase erbB-2"/>
    <property type="match status" value="1"/>
</dbReference>
<dbReference type="Pfam" id="PF07714">
    <property type="entry name" value="PK_Tyr_Ser-Thr"/>
    <property type="match status" value="1"/>
</dbReference>
<keyword evidence="10" id="KW-0812">Transmembrane</keyword>
<keyword evidence="15" id="KW-1185">Reference proteome</keyword>
<keyword evidence="6" id="KW-0067">ATP-binding</keyword>
<feature type="transmembrane region" description="Helical" evidence="10">
    <location>
        <begin position="197"/>
        <end position="219"/>
    </location>
</feature>
<dbReference type="SMR" id="A0A1I7RNH8"/>
<keyword evidence="4" id="KW-0547">Nucleotide-binding</keyword>
<organism evidence="14 16">
    <name type="scientific">Bursaphelenchus xylophilus</name>
    <name type="common">Pinewood nematode worm</name>
    <name type="synonym">Aphelenchoides xylophilus</name>
    <dbReference type="NCBI Taxonomy" id="6326"/>
    <lineage>
        <taxon>Eukaryota</taxon>
        <taxon>Metazoa</taxon>
        <taxon>Ecdysozoa</taxon>
        <taxon>Nematoda</taxon>
        <taxon>Chromadorea</taxon>
        <taxon>Rhabditida</taxon>
        <taxon>Tylenchina</taxon>
        <taxon>Tylenchomorpha</taxon>
        <taxon>Aphelenchoidea</taxon>
        <taxon>Aphelenchoididae</taxon>
        <taxon>Bursaphelenchus</taxon>
    </lineage>
</organism>
<dbReference type="InterPro" id="IPR001245">
    <property type="entry name" value="Ser-Thr/Tyr_kinase_cat_dom"/>
</dbReference>
<name>A0A1I7RNH8_BURXY</name>
<evidence type="ECO:0000259" key="11">
    <source>
        <dbReference type="PROSITE" id="PS50011"/>
    </source>
</evidence>
<dbReference type="GO" id="GO:0005886">
    <property type="term" value="C:plasma membrane"/>
    <property type="evidence" value="ECO:0007669"/>
    <property type="project" value="TreeGrafter"/>
</dbReference>
<dbReference type="EC" id="2.7.10.1" evidence="2"/>
<dbReference type="GO" id="GO:0004714">
    <property type="term" value="F:transmembrane receptor protein tyrosine kinase activity"/>
    <property type="evidence" value="ECO:0007669"/>
    <property type="project" value="UniProtKB-EC"/>
</dbReference>
<keyword evidence="3" id="KW-0808">Transferase</keyword>
<dbReference type="WBParaSite" id="BXY_0226400.1">
    <property type="protein sequence ID" value="BXY_0226400.1"/>
    <property type="gene ID" value="BXY_0226400"/>
</dbReference>
<dbReference type="GO" id="GO:0012505">
    <property type="term" value="C:endomembrane system"/>
    <property type="evidence" value="ECO:0007669"/>
    <property type="project" value="UniProtKB-SubCell"/>
</dbReference>
<dbReference type="EMBL" id="CAJFCV020000005">
    <property type="protein sequence ID" value="CAG9124032.1"/>
    <property type="molecule type" value="Genomic_DNA"/>
</dbReference>
<evidence type="ECO:0000256" key="1">
    <source>
        <dbReference type="ARBA" id="ARBA00004308"/>
    </source>
</evidence>
<dbReference type="PROSITE" id="PS00109">
    <property type="entry name" value="PROTEIN_KINASE_TYR"/>
    <property type="match status" value="1"/>
</dbReference>
<dbReference type="Gene3D" id="3.30.200.20">
    <property type="entry name" value="Phosphorylase Kinase, domain 1"/>
    <property type="match status" value="1"/>
</dbReference>
<dbReference type="Proteomes" id="UP000659654">
    <property type="component" value="Unassembled WGS sequence"/>
</dbReference>
<evidence type="ECO:0000313" key="14">
    <source>
        <dbReference type="Proteomes" id="UP000095284"/>
    </source>
</evidence>
<dbReference type="InterPro" id="IPR050122">
    <property type="entry name" value="RTK"/>
</dbReference>
<evidence type="ECO:0000313" key="12">
    <source>
        <dbReference type="EMBL" id="CAD5232101.1"/>
    </source>
</evidence>
<keyword evidence="8" id="KW-0829">Tyrosine-protein kinase</keyword>
<dbReference type="PANTHER" id="PTHR24416">
    <property type="entry name" value="TYROSINE-PROTEIN KINASE RECEPTOR"/>
    <property type="match status" value="1"/>
</dbReference>
<dbReference type="SUPFAM" id="SSF56112">
    <property type="entry name" value="Protein kinase-like (PK-like)"/>
    <property type="match status" value="1"/>
</dbReference>
<keyword evidence="5" id="KW-0418">Kinase</keyword>
<comment type="subcellular location">
    <subcellularLocation>
        <location evidence="1">Endomembrane system</location>
    </subcellularLocation>
</comment>
<dbReference type="OrthoDB" id="535945at2759"/>
<evidence type="ECO:0000256" key="10">
    <source>
        <dbReference type="SAM" id="Phobius"/>
    </source>
</evidence>
<dbReference type="GO" id="GO:0048680">
    <property type="term" value="P:positive regulation of axon regeneration"/>
    <property type="evidence" value="ECO:0007669"/>
    <property type="project" value="UniProtKB-ARBA"/>
</dbReference>
<evidence type="ECO:0000313" key="16">
    <source>
        <dbReference type="WBParaSite" id="BXY_0226400.1"/>
    </source>
</evidence>
<gene>
    <name evidence="12" type="ORF">BXYJ_LOCUS12192</name>
</gene>
<dbReference type="InterPro" id="IPR011009">
    <property type="entry name" value="Kinase-like_dom_sf"/>
</dbReference>
<evidence type="ECO:0000256" key="2">
    <source>
        <dbReference type="ARBA" id="ARBA00011902"/>
    </source>
</evidence>
<dbReference type="GO" id="GO:0005524">
    <property type="term" value="F:ATP binding"/>
    <property type="evidence" value="ECO:0007669"/>
    <property type="project" value="UniProtKB-KW"/>
</dbReference>
<dbReference type="EMBL" id="CAJFDI010000005">
    <property type="protein sequence ID" value="CAD5232101.1"/>
    <property type="molecule type" value="Genomic_DNA"/>
</dbReference>
<dbReference type="AlphaFoldDB" id="A0A1I7RNH8"/>
<evidence type="ECO:0000313" key="13">
    <source>
        <dbReference type="EMBL" id="CAG9124032.1"/>
    </source>
</evidence>
<reference evidence="16" key="1">
    <citation type="submission" date="2016-11" db="UniProtKB">
        <authorList>
            <consortium name="WormBaseParasite"/>
        </authorList>
    </citation>
    <scope>IDENTIFICATION</scope>
</reference>
<dbReference type="InterPro" id="IPR020635">
    <property type="entry name" value="Tyr_kinase_cat_dom"/>
</dbReference>
<dbReference type="eggNOG" id="KOG0200">
    <property type="taxonomic scope" value="Eukaryota"/>
</dbReference>
<dbReference type="Proteomes" id="UP000095284">
    <property type="component" value="Unplaced"/>
</dbReference>
<dbReference type="GO" id="GO:0061564">
    <property type="term" value="P:axon development"/>
    <property type="evidence" value="ECO:0007669"/>
    <property type="project" value="UniProtKB-ARBA"/>
</dbReference>
<sequence length="559" mass="63693">MTSSLPEEVEYIQKFLKNCSLSAAYESQDTKLVILNINDNSRDTCLVGDECTENMDEYIKDMNRLSVEPHKNYTFVKYFEQELKEDGCLQYSKVLLITNVRCLQLIQYPDFYDLIMDLDSELLKLMKQYNLPLHVMWINFDYLSPVDNRDCEMGHLSKPMGTMLSISHSRQNGTMLYDNIQACDKYTVELPTPMSPWLIAGLVLLGLMVILCIISCFILRYCNFPGKNKLLNLSFMMREKDDTYGNEYYTNFGFKKDKWEIHPGQLILNKSKVLGKGGFATVYQGNFCKDGSIKGSKSSTLQVWNKEDEKVAIKELNEEADDNSRAEFLNEINIMKRVYGHQHIIHLVGCVTDSISPILVLELCELGDLLNMLKGTNNALTQKDFLSIVWQIVDGMSYVASLSLIHRDLAARNILLSKPLTAKIGDFGLCIHSEQSATASSTRLPIKWTAIEALNGKFSEKSDIWSFGVLLYEIYSDGADPYPNIAAEVLSNQLEKGARPQVPEKTPENIIPIMTSCWENDPENRPKFQDIQKILTAILNNCQQAYGYIDFGQHDEEED</sequence>
<comment type="catalytic activity">
    <reaction evidence="9">
        <text>L-tyrosyl-[protein] + ATP = O-phospho-L-tyrosyl-[protein] + ADP + H(+)</text>
        <dbReference type="Rhea" id="RHEA:10596"/>
        <dbReference type="Rhea" id="RHEA-COMP:10136"/>
        <dbReference type="Rhea" id="RHEA-COMP:20101"/>
        <dbReference type="ChEBI" id="CHEBI:15378"/>
        <dbReference type="ChEBI" id="CHEBI:30616"/>
        <dbReference type="ChEBI" id="CHEBI:46858"/>
        <dbReference type="ChEBI" id="CHEBI:61978"/>
        <dbReference type="ChEBI" id="CHEBI:456216"/>
        <dbReference type="EC" id="2.7.10.1"/>
    </reaction>
</comment>
<evidence type="ECO:0000256" key="5">
    <source>
        <dbReference type="ARBA" id="ARBA00022777"/>
    </source>
</evidence>
<dbReference type="GO" id="GO:0007169">
    <property type="term" value="P:cell surface receptor protein tyrosine kinase signaling pathway"/>
    <property type="evidence" value="ECO:0007669"/>
    <property type="project" value="TreeGrafter"/>
</dbReference>
<reference evidence="13" key="2">
    <citation type="submission" date="2020-08" db="EMBL/GenBank/DDBJ databases">
        <authorList>
            <person name="Kikuchi T."/>
        </authorList>
    </citation>
    <scope>NUCLEOTIDE SEQUENCE</scope>
    <source>
        <strain evidence="12">Ka4C1</strain>
    </source>
</reference>
<dbReference type="GO" id="GO:0043235">
    <property type="term" value="C:receptor complex"/>
    <property type="evidence" value="ECO:0007669"/>
    <property type="project" value="TreeGrafter"/>
</dbReference>
<dbReference type="InterPro" id="IPR008266">
    <property type="entry name" value="Tyr_kinase_AS"/>
</dbReference>
<evidence type="ECO:0000256" key="3">
    <source>
        <dbReference type="ARBA" id="ARBA00022679"/>
    </source>
</evidence>
<accession>A0A1I7RNH8</accession>